<comment type="cofactor">
    <cofactor evidence="1">
        <name>a divalent metal cation</name>
        <dbReference type="ChEBI" id="CHEBI:60240"/>
    </cofactor>
</comment>
<protein>
    <recommendedName>
        <fullName evidence="2">Putative 4-hydroxy-4-methyl-2-oxoglutarate aldolase</fullName>
    </recommendedName>
    <alternativeName>
        <fullName evidence="3">Regulator of ribonuclease activity homolog</fullName>
    </alternativeName>
    <alternativeName>
        <fullName evidence="4">RraA-like protein</fullName>
    </alternativeName>
</protein>
<evidence type="ECO:0000256" key="2">
    <source>
        <dbReference type="ARBA" id="ARBA00016549"/>
    </source>
</evidence>
<evidence type="ECO:0000313" key="5">
    <source>
        <dbReference type="EMBL" id="MBR0662875.1"/>
    </source>
</evidence>
<organism evidence="5 6">
    <name type="scientific">Plastoroseomonas hellenica</name>
    <dbReference type="NCBI Taxonomy" id="2687306"/>
    <lineage>
        <taxon>Bacteria</taxon>
        <taxon>Pseudomonadati</taxon>
        <taxon>Pseudomonadota</taxon>
        <taxon>Alphaproteobacteria</taxon>
        <taxon>Acetobacterales</taxon>
        <taxon>Acetobacteraceae</taxon>
        <taxon>Plastoroseomonas</taxon>
    </lineage>
</organism>
<evidence type="ECO:0000313" key="6">
    <source>
        <dbReference type="Proteomes" id="UP001196870"/>
    </source>
</evidence>
<dbReference type="PANTHER" id="PTHR33254">
    <property type="entry name" value="4-HYDROXY-4-METHYL-2-OXOGLUTARATE ALDOLASE 3-RELATED"/>
    <property type="match status" value="1"/>
</dbReference>
<evidence type="ECO:0000256" key="3">
    <source>
        <dbReference type="ARBA" id="ARBA00029596"/>
    </source>
</evidence>
<evidence type="ECO:0000256" key="1">
    <source>
        <dbReference type="ARBA" id="ARBA00001968"/>
    </source>
</evidence>
<dbReference type="Gene3D" id="3.50.30.40">
    <property type="entry name" value="Ribonuclease E inhibitor RraA/RraA-like"/>
    <property type="match status" value="1"/>
</dbReference>
<keyword evidence="6" id="KW-1185">Reference proteome</keyword>
<evidence type="ECO:0000256" key="4">
    <source>
        <dbReference type="ARBA" id="ARBA00030169"/>
    </source>
</evidence>
<dbReference type="InterPro" id="IPR005493">
    <property type="entry name" value="RraA/RraA-like"/>
</dbReference>
<accession>A0ABS5ERG4</accession>
<dbReference type="CDD" id="cd16841">
    <property type="entry name" value="RraA_family"/>
    <property type="match status" value="1"/>
</dbReference>
<dbReference type="InterPro" id="IPR036704">
    <property type="entry name" value="RraA/RraA-like_sf"/>
</dbReference>
<name>A0ABS5ERG4_9PROT</name>
<gene>
    <name evidence="5" type="ORF">GXW71_00775</name>
</gene>
<dbReference type="SUPFAM" id="SSF89562">
    <property type="entry name" value="RraA-like"/>
    <property type="match status" value="1"/>
</dbReference>
<dbReference type="Proteomes" id="UP001196870">
    <property type="component" value="Unassembled WGS sequence"/>
</dbReference>
<dbReference type="Pfam" id="PF03737">
    <property type="entry name" value="RraA-like"/>
    <property type="match status" value="1"/>
</dbReference>
<dbReference type="EMBL" id="JAAGBB010000001">
    <property type="protein sequence ID" value="MBR0662875.1"/>
    <property type="molecule type" value="Genomic_DNA"/>
</dbReference>
<dbReference type="RefSeq" id="WP_211850362.1">
    <property type="nucleotide sequence ID" value="NZ_JAAGBB010000001.1"/>
</dbReference>
<comment type="caution">
    <text evidence="5">The sequence shown here is derived from an EMBL/GenBank/DDBJ whole genome shotgun (WGS) entry which is preliminary data.</text>
</comment>
<proteinExistence type="predicted"/>
<dbReference type="PANTHER" id="PTHR33254:SF4">
    <property type="entry name" value="4-HYDROXY-4-METHYL-2-OXOGLUTARATE ALDOLASE 3-RELATED"/>
    <property type="match status" value="1"/>
</dbReference>
<sequence length="225" mass="23005">MDATETELLARCAGIGVSTWSDALDELGVEGVLQGITQRSGSGRICGFAVTARQVPGRFGDFDKADFAVGTLVAATGPGKILMVDVGGAPISTLGGLASFAASQRGATGVVIDGACRDVDEIKATGLWLASRWVAPTTGKRRLRLQPMGGTVTVGGIRVSQGDLVVGDDTGIIVVPRGRLQEALEQAERINAVDAQVEERLRAGESFAAAAAAAGYLPPQKTGAA</sequence>
<reference evidence="6" key="1">
    <citation type="journal article" date="2021" name="Syst. Appl. Microbiol.">
        <title>Roseomonas hellenica sp. nov., isolated from roots of wild-growing Alkanna tinctoria.</title>
        <authorList>
            <person name="Rat A."/>
            <person name="Naranjo H.D."/>
            <person name="Lebbe L."/>
            <person name="Cnockaert M."/>
            <person name="Krigas N."/>
            <person name="Grigoriadou K."/>
            <person name="Maloupa E."/>
            <person name="Willems A."/>
        </authorList>
    </citation>
    <scope>NUCLEOTIDE SEQUENCE [LARGE SCALE GENOMIC DNA]</scope>
    <source>
        <strain evidence="6">LMG 31523</strain>
    </source>
</reference>